<proteinExistence type="predicted"/>
<evidence type="ECO:0000256" key="1">
    <source>
        <dbReference type="SAM" id="SignalP"/>
    </source>
</evidence>
<dbReference type="Proteomes" id="UP000433050">
    <property type="component" value="Unassembled WGS sequence"/>
</dbReference>
<gene>
    <name evidence="2" type="ORF">STARVERO_02560</name>
</gene>
<dbReference type="AlphaFoldDB" id="A0A5S9P9P4"/>
<keyword evidence="3" id="KW-1185">Reference proteome</keyword>
<protein>
    <recommendedName>
        <fullName evidence="4">DUF995 domain-containing protein</fullName>
    </recommendedName>
</protein>
<dbReference type="Pfam" id="PF06191">
    <property type="entry name" value="DUF995"/>
    <property type="match status" value="1"/>
</dbReference>
<feature type="signal peptide" evidence="1">
    <location>
        <begin position="1"/>
        <end position="29"/>
    </location>
</feature>
<dbReference type="RefSeq" id="WP_159599208.1">
    <property type="nucleotide sequence ID" value="NZ_CACSAS010000001.1"/>
</dbReference>
<keyword evidence="1" id="KW-0732">Signal</keyword>
<dbReference type="EMBL" id="CACSAS010000001">
    <property type="protein sequence ID" value="CAA0100060.1"/>
    <property type="molecule type" value="Genomic_DNA"/>
</dbReference>
<evidence type="ECO:0000313" key="2">
    <source>
        <dbReference type="EMBL" id="CAA0100060.1"/>
    </source>
</evidence>
<name>A0A5S9P9P4_9HYPH</name>
<accession>A0A5S9P9P4</accession>
<evidence type="ECO:0000313" key="3">
    <source>
        <dbReference type="Proteomes" id="UP000433050"/>
    </source>
</evidence>
<feature type="chain" id="PRO_5024841203" description="DUF995 domain-containing protein" evidence="1">
    <location>
        <begin position="30"/>
        <end position="173"/>
    </location>
</feature>
<organism evidence="2 3">
    <name type="scientific">Starkeya nomas</name>
    <dbReference type="NCBI Taxonomy" id="2666134"/>
    <lineage>
        <taxon>Bacteria</taxon>
        <taxon>Pseudomonadati</taxon>
        <taxon>Pseudomonadota</taxon>
        <taxon>Alphaproteobacteria</taxon>
        <taxon>Hyphomicrobiales</taxon>
        <taxon>Xanthobacteraceae</taxon>
        <taxon>Starkeya</taxon>
    </lineage>
</organism>
<reference evidence="2 3" key="1">
    <citation type="submission" date="2019-12" db="EMBL/GenBank/DDBJ databases">
        <authorList>
            <person name="Reyes-Prieto M."/>
        </authorList>
    </citation>
    <scope>NUCLEOTIDE SEQUENCE [LARGE SCALE GENOMIC DNA]</scope>
    <source>
        <strain evidence="2">HF14-78462</strain>
    </source>
</reference>
<evidence type="ECO:0008006" key="4">
    <source>
        <dbReference type="Google" id="ProtNLM"/>
    </source>
</evidence>
<dbReference type="InterPro" id="IPR009337">
    <property type="entry name" value="DUF995"/>
</dbReference>
<sequence length="173" mass="18565">MTNSTLTCTAAAAALSALLTAGAPAVAQAGGLPQPVSMVQPHDLAGLYAGKTWMWSDGAAYFAPNRRFIAWSGSGKDATYAEGEWRVTPLGRLCFSAIWRSRGPSGRNITCFGHRMAGGQVVYQQREPGGDWYVFKHMKPANGDEYFKFKDGDQASAGVTKVKQELKALSARS</sequence>